<evidence type="ECO:0000313" key="1">
    <source>
        <dbReference type="EMBL" id="KKN64408.1"/>
    </source>
</evidence>
<comment type="caution">
    <text evidence="1">The sequence shown here is derived from an EMBL/GenBank/DDBJ whole genome shotgun (WGS) entry which is preliminary data.</text>
</comment>
<sequence>MSKKEKTNQNLNDELNINEKIKAIRNILNSLEQVLIILSPLLDKILLMEEANLYHKNGSFKTVIELFDNISKESKKLSSPLFNSELLNDFFNNLRN</sequence>
<reference evidence="1" key="1">
    <citation type="journal article" date="2015" name="Nature">
        <title>Complex archaea that bridge the gap between prokaryotes and eukaryotes.</title>
        <authorList>
            <person name="Spang A."/>
            <person name="Saw J.H."/>
            <person name="Jorgensen S.L."/>
            <person name="Zaremba-Niedzwiedzka K."/>
            <person name="Martijn J."/>
            <person name="Lind A.E."/>
            <person name="van Eijk R."/>
            <person name="Schleper C."/>
            <person name="Guy L."/>
            <person name="Ettema T.J."/>
        </authorList>
    </citation>
    <scope>NUCLEOTIDE SEQUENCE</scope>
</reference>
<name>A0A0F9VF47_9ZZZZ</name>
<accession>A0A0F9VF47</accession>
<dbReference type="AlphaFoldDB" id="A0A0F9VF47"/>
<proteinExistence type="predicted"/>
<organism evidence="1">
    <name type="scientific">marine sediment metagenome</name>
    <dbReference type="NCBI Taxonomy" id="412755"/>
    <lineage>
        <taxon>unclassified sequences</taxon>
        <taxon>metagenomes</taxon>
        <taxon>ecological metagenomes</taxon>
    </lineage>
</organism>
<protein>
    <submittedName>
        <fullName evidence="1">Uncharacterized protein</fullName>
    </submittedName>
</protein>
<dbReference type="EMBL" id="LAZR01000556">
    <property type="protein sequence ID" value="KKN64408.1"/>
    <property type="molecule type" value="Genomic_DNA"/>
</dbReference>
<gene>
    <name evidence="1" type="ORF">LCGC14_0492080</name>
</gene>